<evidence type="ECO:0000313" key="2">
    <source>
        <dbReference type="Proteomes" id="UP001596189"/>
    </source>
</evidence>
<dbReference type="Proteomes" id="UP001596189">
    <property type="component" value="Unassembled WGS sequence"/>
</dbReference>
<reference evidence="2" key="1">
    <citation type="journal article" date="2019" name="Int. J. Syst. Evol. Microbiol.">
        <title>The Global Catalogue of Microorganisms (GCM) 10K type strain sequencing project: providing services to taxonomists for standard genome sequencing and annotation.</title>
        <authorList>
            <consortium name="The Broad Institute Genomics Platform"/>
            <consortium name="The Broad Institute Genome Sequencing Center for Infectious Disease"/>
            <person name="Wu L."/>
            <person name="Ma J."/>
        </authorList>
    </citation>
    <scope>NUCLEOTIDE SEQUENCE [LARGE SCALE GENOMIC DNA]</scope>
    <source>
        <strain evidence="2">KACC 14249</strain>
    </source>
</reference>
<comment type="caution">
    <text evidence="1">The sequence shown here is derived from an EMBL/GenBank/DDBJ whole genome shotgun (WGS) entry which is preliminary data.</text>
</comment>
<sequence length="92" mass="10017">MSERSESQDGGADRYEIRVRGHLAPRWATWFDGMTLTRHDDGTTVIHGPVADQSALHGLLRRLSDIGLPLVSVTAIPASAITPPEPTRRSTS</sequence>
<gene>
    <name evidence="1" type="ORF">ACFQDO_14605</name>
</gene>
<evidence type="ECO:0000313" key="1">
    <source>
        <dbReference type="EMBL" id="MFC6008365.1"/>
    </source>
</evidence>
<dbReference type="EMBL" id="JBHSRD010000004">
    <property type="protein sequence ID" value="MFC6008365.1"/>
    <property type="molecule type" value="Genomic_DNA"/>
</dbReference>
<evidence type="ECO:0008006" key="3">
    <source>
        <dbReference type="Google" id="ProtNLM"/>
    </source>
</evidence>
<name>A0ABW1JHD0_9ACTN</name>
<proteinExistence type="predicted"/>
<dbReference type="RefSeq" id="WP_345714940.1">
    <property type="nucleotide sequence ID" value="NZ_BAABFP010000002.1"/>
</dbReference>
<keyword evidence="2" id="KW-1185">Reference proteome</keyword>
<organism evidence="1 2">
    <name type="scientific">Angustibacter luteus</name>
    <dbReference type="NCBI Taxonomy" id="658456"/>
    <lineage>
        <taxon>Bacteria</taxon>
        <taxon>Bacillati</taxon>
        <taxon>Actinomycetota</taxon>
        <taxon>Actinomycetes</taxon>
        <taxon>Kineosporiales</taxon>
        <taxon>Kineosporiaceae</taxon>
    </lineage>
</organism>
<protein>
    <recommendedName>
        <fullName evidence="3">BON domain-containing protein</fullName>
    </recommendedName>
</protein>
<accession>A0ABW1JHD0</accession>